<dbReference type="SMART" id="SM00387">
    <property type="entry name" value="HATPase_c"/>
    <property type="match status" value="1"/>
</dbReference>
<keyword evidence="4" id="KW-0808">Transferase</keyword>
<dbReference type="eggNOG" id="COG0745">
    <property type="taxonomic scope" value="Bacteria"/>
</dbReference>
<dbReference type="InterPro" id="IPR036097">
    <property type="entry name" value="HisK_dim/P_sf"/>
</dbReference>
<dbReference type="Pfam" id="PF07495">
    <property type="entry name" value="Y_Y_Y"/>
    <property type="match status" value="1"/>
</dbReference>
<dbReference type="GO" id="GO:0003700">
    <property type="term" value="F:DNA-binding transcription factor activity"/>
    <property type="evidence" value="ECO:0007669"/>
    <property type="project" value="InterPro"/>
</dbReference>
<dbReference type="eggNOG" id="COG3292">
    <property type="taxonomic scope" value="Bacteria"/>
</dbReference>
<feature type="modified residue" description="4-aspartylphosphate" evidence="12">
    <location>
        <position position="1145"/>
    </location>
</feature>
<keyword evidence="8" id="KW-0902">Two-component regulatory system</keyword>
<evidence type="ECO:0000256" key="13">
    <source>
        <dbReference type="SAM" id="Phobius"/>
    </source>
</evidence>
<dbReference type="FunFam" id="2.60.40.10:FF:000791">
    <property type="entry name" value="Two-component system sensor histidine kinase/response regulator"/>
    <property type="match status" value="1"/>
</dbReference>
<evidence type="ECO:0000256" key="4">
    <source>
        <dbReference type="ARBA" id="ARBA00022679"/>
    </source>
</evidence>
<proteinExistence type="predicted"/>
<dbReference type="PANTHER" id="PTHR43547:SF2">
    <property type="entry name" value="HYBRID SIGNAL TRANSDUCTION HISTIDINE KINASE C"/>
    <property type="match status" value="1"/>
</dbReference>
<dbReference type="PRINTS" id="PR00344">
    <property type="entry name" value="BCTRLSENSOR"/>
</dbReference>
<dbReference type="GO" id="GO:0005524">
    <property type="term" value="F:ATP binding"/>
    <property type="evidence" value="ECO:0007669"/>
    <property type="project" value="UniProtKB-KW"/>
</dbReference>
<keyword evidence="9" id="KW-0805">Transcription regulation</keyword>
<dbReference type="HOGENOM" id="CLU_000445_28_1_10"/>
<dbReference type="SMART" id="SM00448">
    <property type="entry name" value="REC"/>
    <property type="match status" value="1"/>
</dbReference>
<keyword evidence="6" id="KW-0418">Kinase</keyword>
<dbReference type="Gene3D" id="3.30.565.10">
    <property type="entry name" value="Histidine kinase-like ATPase, C-terminal domain"/>
    <property type="match status" value="1"/>
</dbReference>
<dbReference type="InterPro" id="IPR003661">
    <property type="entry name" value="HisK_dim/P_dom"/>
</dbReference>
<evidence type="ECO:0000256" key="9">
    <source>
        <dbReference type="ARBA" id="ARBA00023015"/>
    </source>
</evidence>
<dbReference type="Gene3D" id="3.40.50.2300">
    <property type="match status" value="1"/>
</dbReference>
<keyword evidence="18" id="KW-1185">Reference proteome</keyword>
<dbReference type="InterPro" id="IPR011123">
    <property type="entry name" value="Y_Y_Y"/>
</dbReference>
<dbReference type="Pfam" id="PF07494">
    <property type="entry name" value="Reg_prop"/>
    <property type="match status" value="2"/>
</dbReference>
<comment type="catalytic activity">
    <reaction evidence="1">
        <text>ATP + protein L-histidine = ADP + protein N-phospho-L-histidine.</text>
        <dbReference type="EC" id="2.7.13.3"/>
    </reaction>
</comment>
<keyword evidence="7" id="KW-0067">ATP-binding</keyword>
<dbReference type="OrthoDB" id="717811at2"/>
<dbReference type="InterPro" id="IPR011110">
    <property type="entry name" value="Reg_prop"/>
</dbReference>
<dbReference type="Gene3D" id="1.10.287.130">
    <property type="match status" value="1"/>
</dbReference>
<evidence type="ECO:0000256" key="8">
    <source>
        <dbReference type="ARBA" id="ARBA00023012"/>
    </source>
</evidence>
<evidence type="ECO:0000313" key="18">
    <source>
        <dbReference type="Proteomes" id="UP000017831"/>
    </source>
</evidence>
<reference evidence="17 18" key="1">
    <citation type="submission" date="2013-04" db="EMBL/GenBank/DDBJ databases">
        <title>The Genome Sequence of Bacteroides massiliensis DSM 17679.</title>
        <authorList>
            <consortium name="The Broad Institute Genomics Platform"/>
            <person name="Earl A."/>
            <person name="Ward D."/>
            <person name="Feldgarden M."/>
            <person name="Gevers D."/>
            <person name="Martens E."/>
            <person name="Fenner L."/>
            <person name="Roux V."/>
            <person name="Mallet M.N."/>
            <person name="Raoult D."/>
            <person name="Walker B."/>
            <person name="Young S."/>
            <person name="Zeng Q."/>
            <person name="Gargeya S."/>
            <person name="Fitzgerald M."/>
            <person name="Haas B."/>
            <person name="Abouelleil A."/>
            <person name="Allen A.W."/>
            <person name="Alvarado L."/>
            <person name="Arachchi H.M."/>
            <person name="Berlin A.M."/>
            <person name="Chapman S.B."/>
            <person name="Gainer-Dewar J."/>
            <person name="Goldberg J."/>
            <person name="Griggs A."/>
            <person name="Gujja S."/>
            <person name="Hansen M."/>
            <person name="Howarth C."/>
            <person name="Imamovic A."/>
            <person name="Ireland A."/>
            <person name="Larimer J."/>
            <person name="McCowan C."/>
            <person name="Murphy C."/>
            <person name="Pearson M."/>
            <person name="Poon T.W."/>
            <person name="Priest M."/>
            <person name="Roberts A."/>
            <person name="Saif S."/>
            <person name="Shea T."/>
            <person name="Sisk P."/>
            <person name="Sykes S."/>
            <person name="Wortman J."/>
            <person name="Nusbaum C."/>
            <person name="Birren B."/>
        </authorList>
    </citation>
    <scope>NUCLEOTIDE SEQUENCE [LARGE SCALE GENOMIC DNA]</scope>
    <source>
        <strain evidence="18">B84634 / Timone 84634 / DSM 17679 / JCM 13223</strain>
    </source>
</reference>
<dbReference type="PROSITE" id="PS50109">
    <property type="entry name" value="HIS_KIN"/>
    <property type="match status" value="1"/>
</dbReference>
<evidence type="ECO:0000256" key="6">
    <source>
        <dbReference type="ARBA" id="ARBA00022777"/>
    </source>
</evidence>
<dbReference type="PROSITE" id="PS01124">
    <property type="entry name" value="HTH_ARAC_FAMILY_2"/>
    <property type="match status" value="1"/>
</dbReference>
<evidence type="ECO:0000259" key="15">
    <source>
        <dbReference type="PROSITE" id="PS50109"/>
    </source>
</evidence>
<dbReference type="RefSeq" id="WP_005935955.1">
    <property type="nucleotide sequence ID" value="NZ_KB890364.1"/>
</dbReference>
<keyword evidence="13" id="KW-0472">Membrane</keyword>
<dbReference type="SMART" id="SM00342">
    <property type="entry name" value="HTH_ARAC"/>
    <property type="match status" value="1"/>
</dbReference>
<keyword evidence="3 12" id="KW-0597">Phosphoprotein</keyword>
<evidence type="ECO:0000256" key="3">
    <source>
        <dbReference type="ARBA" id="ARBA00022553"/>
    </source>
</evidence>
<dbReference type="SMART" id="SM00388">
    <property type="entry name" value="HisKA"/>
    <property type="match status" value="1"/>
</dbReference>
<evidence type="ECO:0000259" key="16">
    <source>
        <dbReference type="PROSITE" id="PS50110"/>
    </source>
</evidence>
<accession>U6RR43</accession>
<dbReference type="Gene3D" id="2.130.10.10">
    <property type="entry name" value="YVTN repeat-like/Quinoprotein amine dehydrogenase"/>
    <property type="match status" value="3"/>
</dbReference>
<evidence type="ECO:0000313" key="17">
    <source>
        <dbReference type="EMBL" id="EOA58261.1"/>
    </source>
</evidence>
<dbReference type="InterPro" id="IPR009057">
    <property type="entry name" value="Homeodomain-like_sf"/>
</dbReference>
<evidence type="ECO:0000256" key="12">
    <source>
        <dbReference type="PROSITE-ProRule" id="PRU00169"/>
    </source>
</evidence>
<comment type="caution">
    <text evidence="17">The sequence shown here is derived from an EMBL/GenBank/DDBJ whole genome shotgun (WGS) entry which is preliminary data.</text>
</comment>
<feature type="domain" description="Response regulatory" evidence="16">
    <location>
        <begin position="1097"/>
        <end position="1212"/>
    </location>
</feature>
<dbReference type="InterPro" id="IPR013783">
    <property type="entry name" value="Ig-like_fold"/>
</dbReference>
<dbReference type="EC" id="2.7.13.3" evidence="2"/>
<evidence type="ECO:0000259" key="14">
    <source>
        <dbReference type="PROSITE" id="PS01124"/>
    </source>
</evidence>
<dbReference type="SUPFAM" id="SSF52172">
    <property type="entry name" value="CheY-like"/>
    <property type="match status" value="1"/>
</dbReference>
<name>U6RR43_9BACT</name>
<dbReference type="PROSITE" id="PS50110">
    <property type="entry name" value="RESPONSE_REGULATORY"/>
    <property type="match status" value="1"/>
</dbReference>
<dbReference type="Gene3D" id="2.60.40.10">
    <property type="entry name" value="Immunoglobulins"/>
    <property type="match status" value="1"/>
</dbReference>
<evidence type="ECO:0000256" key="2">
    <source>
        <dbReference type="ARBA" id="ARBA00012438"/>
    </source>
</evidence>
<dbReference type="InterPro" id="IPR011006">
    <property type="entry name" value="CheY-like_superfamily"/>
</dbReference>
<keyword evidence="10" id="KW-0238">DNA-binding</keyword>
<keyword evidence="5" id="KW-0547">Nucleotide-binding</keyword>
<keyword evidence="13" id="KW-1133">Transmembrane helix</keyword>
<dbReference type="FunFam" id="3.30.565.10:FF:000037">
    <property type="entry name" value="Hybrid sensor histidine kinase/response regulator"/>
    <property type="match status" value="1"/>
</dbReference>
<protein>
    <recommendedName>
        <fullName evidence="2">histidine kinase</fullName>
        <ecNumber evidence="2">2.7.13.3</ecNumber>
    </recommendedName>
</protein>
<keyword evidence="11" id="KW-0804">Transcription</keyword>
<dbReference type="PANTHER" id="PTHR43547">
    <property type="entry name" value="TWO-COMPONENT HISTIDINE KINASE"/>
    <property type="match status" value="1"/>
</dbReference>
<evidence type="ECO:0000256" key="1">
    <source>
        <dbReference type="ARBA" id="ARBA00000085"/>
    </source>
</evidence>
<feature type="domain" description="HTH araC/xylS-type" evidence="14">
    <location>
        <begin position="1247"/>
        <end position="1345"/>
    </location>
</feature>
<sequence>MTRKFASFVRFSRLNTIMKRTLLLIYFTIIFITSVSAQLYQYLDTNDGLSSRRVLSIQKDNKGYMWFLTHEGIDRYNGKQYVHYSLSADGQPNMKSFPNLNTLEIDTAGVIWEIGKNGYIFKYNSLQDKYELAYNFASKDKSNSGLPLISTYLDNKNNIWLCTKDKQYIFDIDQEKLIRLTSSIQEEITCITEAGNNQYFLGTNHNIFCVELIDKHQLQIQKHPQLDQFQIVTYLYFHKSTQTLIIGTLRDGIYLYNINTQQLMDVPTKLLDITVNTIIANPKKIDEVLIATNGAGVYKLNLFTRELSPFLIADHNHSNKMNGNIVNDIFIDKDDKLWMAIYPVGITLFSNKYPGYKWIQHSYDNPNSLIDNQVNSILEDSEGDIWYATSNGICFYNSQNKQWKCLLSTYQNDTQNQNHVFISMCETAPGTILVGGYMSGMYQINKKDMVPKYFSHQSTLGWTNIRPDKYIRCIYKDNDGIIWAGGYYNLKSYNIQTKEIQCYGMDFPVTCIKNKDQYNLWIGTINGLYQFNKRNQTLKPVNLDSEIGCINTIYQDTVAHITYIGTHGSGMWVYNNNTDKVVRYHIKNSALISNNIYCILPASETDLVISTENELTRFKVKERIFSNWTKEQGLMAVNFNPSSGIHTRSGYFIFGTGNGAIEIADTVSLPNRFKSKMIFSDFSILYQKVFPGEKNSPLTQDIDDTEHITLDYNQNIFSLNVSSINYDNPSNILYTWKLEGFYDEWTSPTADNLIRYTNINPGHYKLRVRAILMDDEHVLEERAIKITITPPFWATFWAGIIYLIIIILITVSILRFLWLRKDRNNSKEKIQFFINTAHDIRTPLTLIKAPLGEILKNEQLTEQGKININLAIQNTDNLSDLASNLINFEKEELYTPNVYVSRYELNSYIKSYIEQFKLYAEKKQIEIHFESNFTSQEVWLDRNKMDSIIRNLMTNALKYTQQGGSIKIQTSKSKSHWFLFITDTGIGISSNDQKKMFKELFRGKNATNLQITGSGIGMMLTYKLIKNHCGKISMSSIENMGTTFKLSFPIKSRKYNNKLFPKADVIDPLPIVREENKEEVTIPPIPQLKQADKEAPYILVAEDNVELRTFLLQILSDEYQVTGVSNGQEVINSIKTKQPDLILSDIMMPELNGEQMCRIVKNDVETSHIPVILLTALNDKESIIKGLQSKADRYIIKPFDVGVLKANITNVLAIRELIRKRYSQFQFTTEEENVPHPPLDLDQEFIIKVTETIKKNLSKELNVDTLCAAFNMSRSSFYNKIKALTNYSPSEFIRKVRMNEAAILLKSKKYTVSEVSDMLGFGDPKYFTDSFKKYFDVPPSVYMKQN</sequence>
<dbReference type="PATRIC" id="fig|1121098.3.peg.225"/>
<dbReference type="InterPro" id="IPR005467">
    <property type="entry name" value="His_kinase_dom"/>
</dbReference>
<dbReference type="Pfam" id="PF00072">
    <property type="entry name" value="Response_reg"/>
    <property type="match status" value="1"/>
</dbReference>
<keyword evidence="13" id="KW-0812">Transmembrane</keyword>
<dbReference type="eggNOG" id="COG5002">
    <property type="taxonomic scope" value="Bacteria"/>
</dbReference>
<dbReference type="SUPFAM" id="SSF55874">
    <property type="entry name" value="ATPase domain of HSP90 chaperone/DNA topoisomerase II/histidine kinase"/>
    <property type="match status" value="1"/>
</dbReference>
<dbReference type="SUPFAM" id="SSF101898">
    <property type="entry name" value="NHL repeat"/>
    <property type="match status" value="2"/>
</dbReference>
<feature type="transmembrane region" description="Helical" evidence="13">
    <location>
        <begin position="792"/>
        <end position="818"/>
    </location>
</feature>
<dbReference type="GeneID" id="60063694"/>
<gene>
    <name evidence="17" type="ORF">HMPREF1534_00225</name>
</gene>
<dbReference type="InterPro" id="IPR015943">
    <property type="entry name" value="WD40/YVTN_repeat-like_dom_sf"/>
</dbReference>
<dbReference type="Pfam" id="PF12833">
    <property type="entry name" value="HTH_18"/>
    <property type="match status" value="1"/>
</dbReference>
<dbReference type="Gene3D" id="1.10.10.60">
    <property type="entry name" value="Homeodomain-like"/>
    <property type="match status" value="2"/>
</dbReference>
<dbReference type="InterPro" id="IPR036890">
    <property type="entry name" value="HATPase_C_sf"/>
</dbReference>
<evidence type="ECO:0000256" key="11">
    <source>
        <dbReference type="ARBA" id="ARBA00023163"/>
    </source>
</evidence>
<dbReference type="SUPFAM" id="SSF47384">
    <property type="entry name" value="Homodimeric domain of signal transducing histidine kinase"/>
    <property type="match status" value="1"/>
</dbReference>
<feature type="domain" description="Histidine kinase" evidence="15">
    <location>
        <begin position="835"/>
        <end position="1052"/>
    </location>
</feature>
<dbReference type="CDD" id="cd00082">
    <property type="entry name" value="HisKA"/>
    <property type="match status" value="1"/>
</dbReference>
<dbReference type="GO" id="GO:0000155">
    <property type="term" value="F:phosphorelay sensor kinase activity"/>
    <property type="evidence" value="ECO:0007669"/>
    <property type="project" value="InterPro"/>
</dbReference>
<dbReference type="PROSITE" id="PS00041">
    <property type="entry name" value="HTH_ARAC_FAMILY_1"/>
    <property type="match status" value="1"/>
</dbReference>
<evidence type="ECO:0000256" key="10">
    <source>
        <dbReference type="ARBA" id="ARBA00023125"/>
    </source>
</evidence>
<dbReference type="InterPro" id="IPR003594">
    <property type="entry name" value="HATPase_dom"/>
</dbReference>
<dbReference type="EMBL" id="AQHY01000004">
    <property type="protein sequence ID" value="EOA58261.1"/>
    <property type="molecule type" value="Genomic_DNA"/>
</dbReference>
<dbReference type="GO" id="GO:0043565">
    <property type="term" value="F:sequence-specific DNA binding"/>
    <property type="evidence" value="ECO:0007669"/>
    <property type="project" value="InterPro"/>
</dbReference>
<dbReference type="Pfam" id="PF02518">
    <property type="entry name" value="HATPase_c"/>
    <property type="match status" value="1"/>
</dbReference>
<organism evidence="17 18">
    <name type="scientific">Phocaeicola massiliensis B84634 = Timone 84634 = DSM 17679 = JCM 13223</name>
    <dbReference type="NCBI Taxonomy" id="1121098"/>
    <lineage>
        <taxon>Bacteria</taxon>
        <taxon>Pseudomonadati</taxon>
        <taxon>Bacteroidota</taxon>
        <taxon>Bacteroidia</taxon>
        <taxon>Bacteroidales</taxon>
        <taxon>Bacteroidaceae</taxon>
        <taxon>Phocaeicola</taxon>
    </lineage>
</organism>
<evidence type="ECO:0000256" key="5">
    <source>
        <dbReference type="ARBA" id="ARBA00022741"/>
    </source>
</evidence>
<dbReference type="InterPro" id="IPR004358">
    <property type="entry name" value="Sig_transdc_His_kin-like_C"/>
</dbReference>
<dbReference type="InterPro" id="IPR001789">
    <property type="entry name" value="Sig_transdc_resp-reg_receiver"/>
</dbReference>
<dbReference type="STRING" id="1121098.HMPREF1534_00225"/>
<dbReference type="InterPro" id="IPR018060">
    <property type="entry name" value="HTH_AraC"/>
</dbReference>
<dbReference type="Pfam" id="PF00512">
    <property type="entry name" value="HisKA"/>
    <property type="match status" value="1"/>
</dbReference>
<dbReference type="Proteomes" id="UP000017831">
    <property type="component" value="Unassembled WGS sequence"/>
</dbReference>
<dbReference type="InterPro" id="IPR018062">
    <property type="entry name" value="HTH_AraC-typ_CS"/>
</dbReference>
<evidence type="ECO:0000256" key="7">
    <source>
        <dbReference type="ARBA" id="ARBA00022840"/>
    </source>
</evidence>
<dbReference type="SUPFAM" id="SSF46689">
    <property type="entry name" value="Homeodomain-like"/>
    <property type="match status" value="2"/>
</dbReference>